<dbReference type="Proteomes" id="UP001642720">
    <property type="component" value="Unassembled WGS sequence"/>
</dbReference>
<sequence length="128" mass="14024">IVVRVLLHGSCCCLLLAARHLGRSANQDELLQSFRYGQSLMLHQSYLVLVNHFSDGGAFGRIIDLFRSEGMSTRARRTEVSKGVGSTCLLTSLRSPKLAAVLNPGWQSSRISRDGQSKAQLREGRGPV</sequence>
<accession>A0ABY2HEQ0</accession>
<dbReference type="GeneID" id="300573996"/>
<feature type="signal peptide" evidence="2">
    <location>
        <begin position="1"/>
        <end position="17"/>
    </location>
</feature>
<evidence type="ECO:0000313" key="3">
    <source>
        <dbReference type="EMBL" id="TFB06484.1"/>
    </source>
</evidence>
<feature type="compositionally biased region" description="Basic and acidic residues" evidence="1">
    <location>
        <begin position="111"/>
        <end position="128"/>
    </location>
</feature>
<proteinExistence type="predicted"/>
<feature type="region of interest" description="Disordered" evidence="1">
    <location>
        <begin position="108"/>
        <end position="128"/>
    </location>
</feature>
<comment type="caution">
    <text evidence="3">The sequence shown here is derived from an EMBL/GenBank/DDBJ whole genome shotgun (WGS) entry which is preliminary data.</text>
</comment>
<keyword evidence="2" id="KW-0732">Signal</keyword>
<gene>
    <name evidence="3" type="ORF">CCMA1212_002146</name>
</gene>
<organism evidence="3 4">
    <name type="scientific">Trichoderma ghanense</name>
    <dbReference type="NCBI Taxonomy" id="65468"/>
    <lineage>
        <taxon>Eukaryota</taxon>
        <taxon>Fungi</taxon>
        <taxon>Dikarya</taxon>
        <taxon>Ascomycota</taxon>
        <taxon>Pezizomycotina</taxon>
        <taxon>Sordariomycetes</taxon>
        <taxon>Hypocreomycetidae</taxon>
        <taxon>Hypocreales</taxon>
        <taxon>Hypocreaceae</taxon>
        <taxon>Trichoderma</taxon>
    </lineage>
</organism>
<dbReference type="EMBL" id="PPTA01000002">
    <property type="protein sequence ID" value="TFB06484.1"/>
    <property type="molecule type" value="Genomic_DNA"/>
</dbReference>
<feature type="non-terminal residue" evidence="3">
    <location>
        <position position="1"/>
    </location>
</feature>
<protein>
    <submittedName>
        <fullName evidence="3">Uncharacterized protein</fullName>
    </submittedName>
</protein>
<reference evidence="3 4" key="1">
    <citation type="submission" date="2018-01" db="EMBL/GenBank/DDBJ databases">
        <title>Genome characterization of the sugarcane-associated fungus Trichoderma ghanense CCMA-1212 and their application in lignocelulose bioconversion.</title>
        <authorList>
            <person name="Steindorff A.S."/>
            <person name="Mendes T.D."/>
            <person name="Vilela E.S.D."/>
            <person name="Rodrigues D.S."/>
            <person name="Formighieri E.F."/>
            <person name="Melo I.S."/>
            <person name="Favaro L.C.L."/>
        </authorList>
    </citation>
    <scope>NUCLEOTIDE SEQUENCE [LARGE SCALE GENOMIC DNA]</scope>
    <source>
        <strain evidence="3 4">CCMA-1212</strain>
    </source>
</reference>
<evidence type="ECO:0000313" key="4">
    <source>
        <dbReference type="Proteomes" id="UP001642720"/>
    </source>
</evidence>
<evidence type="ECO:0000256" key="2">
    <source>
        <dbReference type="SAM" id="SignalP"/>
    </source>
</evidence>
<name>A0ABY2HEQ0_9HYPO</name>
<keyword evidence="4" id="KW-1185">Reference proteome</keyword>
<evidence type="ECO:0000256" key="1">
    <source>
        <dbReference type="SAM" id="MobiDB-lite"/>
    </source>
</evidence>
<feature type="chain" id="PRO_5046603344" evidence="2">
    <location>
        <begin position="18"/>
        <end position="128"/>
    </location>
</feature>
<dbReference type="RefSeq" id="XP_073562685.1">
    <property type="nucleotide sequence ID" value="XM_073699546.1"/>
</dbReference>